<evidence type="ECO:0000256" key="1">
    <source>
        <dbReference type="SAM" id="SignalP"/>
    </source>
</evidence>
<dbReference type="InterPro" id="IPR005184">
    <property type="entry name" value="DUF306_Meta_HslJ"/>
</dbReference>
<dbReference type="STRING" id="1122209.SAMN02745752_02901"/>
<gene>
    <name evidence="3" type="ORF">SAMN02745752_02901</name>
</gene>
<feature type="chain" id="PRO_5009673582" evidence="1">
    <location>
        <begin position="29"/>
        <end position="247"/>
    </location>
</feature>
<organism evidence="3 4">
    <name type="scientific">Marinospirillum alkaliphilum DSM 21637</name>
    <dbReference type="NCBI Taxonomy" id="1122209"/>
    <lineage>
        <taxon>Bacteria</taxon>
        <taxon>Pseudomonadati</taxon>
        <taxon>Pseudomonadota</taxon>
        <taxon>Gammaproteobacteria</taxon>
        <taxon>Oceanospirillales</taxon>
        <taxon>Oceanospirillaceae</taxon>
        <taxon>Marinospirillum</taxon>
    </lineage>
</organism>
<dbReference type="OrthoDB" id="5348860at2"/>
<name>A0A1K2A1D5_9GAMM</name>
<dbReference type="RefSeq" id="WP_084662308.1">
    <property type="nucleotide sequence ID" value="NZ_FPJW01000015.1"/>
</dbReference>
<proteinExistence type="predicted"/>
<evidence type="ECO:0000313" key="4">
    <source>
        <dbReference type="Proteomes" id="UP000182350"/>
    </source>
</evidence>
<dbReference type="PROSITE" id="PS51257">
    <property type="entry name" value="PROKAR_LIPOPROTEIN"/>
    <property type="match status" value="1"/>
</dbReference>
<dbReference type="InterPro" id="IPR038670">
    <property type="entry name" value="HslJ-like_sf"/>
</dbReference>
<keyword evidence="4" id="KW-1185">Reference proteome</keyword>
<dbReference type="EMBL" id="FPJW01000015">
    <property type="protein sequence ID" value="SFX79525.1"/>
    <property type="molecule type" value="Genomic_DNA"/>
</dbReference>
<dbReference type="InterPro" id="IPR053147">
    <property type="entry name" value="Hsp_HslJ-like"/>
</dbReference>
<dbReference type="AlphaFoldDB" id="A0A1K2A1D5"/>
<dbReference type="PANTHER" id="PTHR35535">
    <property type="entry name" value="HEAT SHOCK PROTEIN HSLJ"/>
    <property type="match status" value="1"/>
</dbReference>
<protein>
    <submittedName>
        <fullName evidence="3">Heat shock protein HslJ</fullName>
    </submittedName>
</protein>
<keyword evidence="1" id="KW-0732">Signal</keyword>
<dbReference type="Gene3D" id="2.40.128.270">
    <property type="match status" value="1"/>
</dbReference>
<feature type="domain" description="DUF306" evidence="2">
    <location>
        <begin position="138"/>
        <end position="241"/>
    </location>
</feature>
<dbReference type="Proteomes" id="UP000182350">
    <property type="component" value="Unassembled WGS sequence"/>
</dbReference>
<accession>A0A1K2A1D5</accession>
<keyword evidence="3" id="KW-0346">Stress response</keyword>
<evidence type="ECO:0000259" key="2">
    <source>
        <dbReference type="Pfam" id="PF03724"/>
    </source>
</evidence>
<dbReference type="Pfam" id="PF03724">
    <property type="entry name" value="META"/>
    <property type="match status" value="1"/>
</dbReference>
<feature type="signal peptide" evidence="1">
    <location>
        <begin position="1"/>
        <end position="28"/>
    </location>
</feature>
<reference evidence="3 4" key="1">
    <citation type="submission" date="2016-11" db="EMBL/GenBank/DDBJ databases">
        <authorList>
            <person name="Jaros S."/>
            <person name="Januszkiewicz K."/>
            <person name="Wedrychowicz H."/>
        </authorList>
    </citation>
    <scope>NUCLEOTIDE SEQUENCE [LARGE SCALE GENOMIC DNA]</scope>
    <source>
        <strain evidence="3 4">DSM 21637</strain>
    </source>
</reference>
<evidence type="ECO:0000313" key="3">
    <source>
        <dbReference type="EMBL" id="SFX79525.1"/>
    </source>
</evidence>
<sequence length="247" mass="27049">MMTRNLFFAALPAALVLTLVGCSGQAVREGTDNATFTGPELPFQARGNEPPWLLQIDDQGLMLSRGYDRQEHRFAPLRQQPDNTQLRLSAGEREQVTALLTPALCHDSMTGMPYPWQVQVITEGERLQGCGGDPVSLLTQGEWMIEDIAGRGIIDSSRVSLRFSADGRISGTGSCNRYAGSYHLSGEGLQIGPLLATKMACAPALMQQEQTFFRVLEATSAFDITPDGALLLHQYREQTTLRGYLGQ</sequence>
<dbReference type="PANTHER" id="PTHR35535:SF1">
    <property type="entry name" value="HEAT SHOCK PROTEIN HSLJ"/>
    <property type="match status" value="1"/>
</dbReference>